<evidence type="ECO:0000313" key="6">
    <source>
        <dbReference type="Proteomes" id="UP000001596"/>
    </source>
</evidence>
<evidence type="ECO:0000256" key="1">
    <source>
        <dbReference type="ARBA" id="ARBA00001954"/>
    </source>
</evidence>
<dbReference type="KEGG" id="avi:Avi_9632"/>
<dbReference type="GO" id="GO:0017000">
    <property type="term" value="P:antibiotic biosynthetic process"/>
    <property type="evidence" value="ECO:0007669"/>
    <property type="project" value="UniProtKB-KW"/>
</dbReference>
<comment type="cofactor">
    <cofactor evidence="1">
        <name>Fe(2+)</name>
        <dbReference type="ChEBI" id="CHEBI:29033"/>
    </cofactor>
</comment>
<name>B9K395_ALLAM</name>
<dbReference type="InterPro" id="IPR003819">
    <property type="entry name" value="TauD/TfdA-like"/>
</dbReference>
<organism evidence="5 6">
    <name type="scientific">Allorhizobium ampelinum (strain ATCC BAA-846 / DSM 112012 / S4)</name>
    <name type="common">Agrobacterium vitis (strain S4)</name>
    <dbReference type="NCBI Taxonomy" id="311402"/>
    <lineage>
        <taxon>Bacteria</taxon>
        <taxon>Pseudomonadati</taxon>
        <taxon>Pseudomonadota</taxon>
        <taxon>Alphaproteobacteria</taxon>
        <taxon>Hyphomicrobiales</taxon>
        <taxon>Rhizobiaceae</taxon>
        <taxon>Rhizobium/Agrobacterium group</taxon>
        <taxon>Allorhizobium</taxon>
        <taxon>Allorhizobium ampelinum</taxon>
    </lineage>
</organism>
<dbReference type="PANTHER" id="PTHR10696:SF56">
    <property type="entry name" value="TAUD_TFDA-LIKE DOMAIN-CONTAINING PROTEIN"/>
    <property type="match status" value="1"/>
</dbReference>
<dbReference type="HOGENOM" id="CLU_041041_2_0_5"/>
<accession>B9K395</accession>
<keyword evidence="6" id="KW-1185">Reference proteome</keyword>
<gene>
    <name evidence="5" type="ordered locus">Avi_9632</name>
</gene>
<evidence type="ECO:0000256" key="2">
    <source>
        <dbReference type="ARBA" id="ARBA00023002"/>
    </source>
</evidence>
<geneLocation type="plasmid" evidence="5 6">
    <name>pAtS4b</name>
</geneLocation>
<protein>
    <recommendedName>
        <fullName evidence="4">TauD/TfdA-like domain-containing protein</fullName>
    </recommendedName>
</protein>
<dbReference type="AlphaFoldDB" id="B9K395"/>
<sequence>MDTHELTHKEFPLPNFGLRLHSLTKELENGLGFRLIKGLPINDKDEAGARLISWGLGLYIGVALPQNSDGALIHDVRDRGETSAATLRGNGTSEEIQFHIDPCDVVALFCRRSAAVGGQSRLCSSIEIHNRLAMEDPDLLEVLYSMLPFASLGSAPPDAHVYNTPVFGWKNGLFTSHFYRARIIHAGSLPSVNLSPEQRRAVDRVSEIASNPDMYLEMNLEPGDLQLVNNHILYHARSSYEDYPDPDLRRHLFRLWFSVPDSRELPDEFAGFWGTTEAGSVRGGVRSWQDKYQHVSRYQKAIAEYHGMAVAKS</sequence>
<dbReference type="Gene3D" id="3.60.130.10">
    <property type="entry name" value="Clavaminate synthase-like"/>
    <property type="match status" value="1"/>
</dbReference>
<evidence type="ECO:0000256" key="3">
    <source>
        <dbReference type="ARBA" id="ARBA00023194"/>
    </source>
</evidence>
<dbReference type="SUPFAM" id="SSF51197">
    <property type="entry name" value="Clavaminate synthase-like"/>
    <property type="match status" value="1"/>
</dbReference>
<dbReference type="InterPro" id="IPR042098">
    <property type="entry name" value="TauD-like_sf"/>
</dbReference>
<dbReference type="GO" id="GO:0016706">
    <property type="term" value="F:2-oxoglutarate-dependent dioxygenase activity"/>
    <property type="evidence" value="ECO:0007669"/>
    <property type="project" value="UniProtKB-ARBA"/>
</dbReference>
<keyword evidence="3" id="KW-0045">Antibiotic biosynthesis</keyword>
<feature type="domain" description="TauD/TfdA-like" evidence="4">
    <location>
        <begin position="10"/>
        <end position="256"/>
    </location>
</feature>
<evidence type="ECO:0000259" key="4">
    <source>
        <dbReference type="Pfam" id="PF02668"/>
    </source>
</evidence>
<dbReference type="EMBL" id="CP000635">
    <property type="protein sequence ID" value="ACM39343.1"/>
    <property type="molecule type" value="Genomic_DNA"/>
</dbReference>
<dbReference type="Proteomes" id="UP000001596">
    <property type="component" value="Plasmid pAtS4b"/>
</dbReference>
<keyword evidence="2" id="KW-0560">Oxidoreductase</keyword>
<proteinExistence type="predicted"/>
<dbReference type="InterPro" id="IPR050411">
    <property type="entry name" value="AlphaKG_dependent_hydroxylases"/>
</dbReference>
<evidence type="ECO:0000313" key="5">
    <source>
        <dbReference type="EMBL" id="ACM39343.1"/>
    </source>
</evidence>
<reference evidence="5 6" key="1">
    <citation type="journal article" date="2009" name="J. Bacteriol.">
        <title>Genome sequences of three Agrobacterium biovars help elucidate the evolution of multichromosome genomes in bacteria.</title>
        <authorList>
            <person name="Slater S.C."/>
            <person name="Goldman B.S."/>
            <person name="Goodner B."/>
            <person name="Setubal J.C."/>
            <person name="Farrand S.K."/>
            <person name="Nester E.W."/>
            <person name="Burr T.J."/>
            <person name="Banta L."/>
            <person name="Dickerman A.W."/>
            <person name="Paulsen I."/>
            <person name="Otten L."/>
            <person name="Suen G."/>
            <person name="Welch R."/>
            <person name="Almeida N.F."/>
            <person name="Arnold F."/>
            <person name="Burton O.T."/>
            <person name="Du Z."/>
            <person name="Ewing A."/>
            <person name="Godsy E."/>
            <person name="Heisel S."/>
            <person name="Houmiel K.L."/>
            <person name="Jhaveri J."/>
            <person name="Lu J."/>
            <person name="Miller N.M."/>
            <person name="Norton S."/>
            <person name="Chen Q."/>
            <person name="Phoolcharoen W."/>
            <person name="Ohlin V."/>
            <person name="Ondrusek D."/>
            <person name="Pride N."/>
            <person name="Stricklin S.L."/>
            <person name="Sun J."/>
            <person name="Wheeler C."/>
            <person name="Wilson L."/>
            <person name="Zhu H."/>
            <person name="Wood D.W."/>
        </authorList>
    </citation>
    <scope>NUCLEOTIDE SEQUENCE [LARGE SCALE GENOMIC DNA]</scope>
    <source>
        <strain evidence="6">S4 / ATCC BAA-846</strain>
        <plasmid evidence="5 6">pAtS4b</plasmid>
    </source>
</reference>
<dbReference type="Pfam" id="PF02668">
    <property type="entry name" value="TauD"/>
    <property type="match status" value="1"/>
</dbReference>
<dbReference type="PANTHER" id="PTHR10696">
    <property type="entry name" value="GAMMA-BUTYROBETAINE HYDROXYLASE-RELATED"/>
    <property type="match status" value="1"/>
</dbReference>
<keyword evidence="5" id="KW-0614">Plasmid</keyword>